<dbReference type="OrthoDB" id="3358371at2759"/>
<evidence type="ECO:0000256" key="2">
    <source>
        <dbReference type="ARBA" id="ARBA00022857"/>
    </source>
</evidence>
<comment type="caution">
    <text evidence="4">The sequence shown here is derived from an EMBL/GenBank/DDBJ whole genome shotgun (WGS) entry which is preliminary data.</text>
</comment>
<evidence type="ECO:0000313" key="4">
    <source>
        <dbReference type="EMBL" id="OKL61634.1"/>
    </source>
</evidence>
<dbReference type="Gene3D" id="3.40.50.720">
    <property type="entry name" value="NAD(P)-binding Rossmann-like Domain"/>
    <property type="match status" value="1"/>
</dbReference>
<sequence>MSAEKPLLVVLGATGNQGGSVVSYFLSLSSSPYAIRGVTRNLSSPKSVSLASLGVEMVAGNFDDPSSLDAAFKGVSVIFTVTDFWHSFFDPSVREKASASGESIGVVSRDNETQQNKNIIDAAAKVSTLERFVFSSLPNTSKLSGGKYPYVYHFDGKALGEEYGSSAHPKLWEKTTVFYAGYYLENFFSPAGKIVRPKLNKSKTTLTLYVAEPLATASLPMYSSIADTGALVHAVVHAAPGKKVIGVNEWLNLREFATILAQVLEKRIEFIDREPKFELGDAEMEKDHVDMVGFCIEFGYDGGKVDKSIVQPADLGVPVQLASVKEWCEKQDWENILEVE</sequence>
<keyword evidence="2" id="KW-0521">NADP</keyword>
<dbReference type="InterPro" id="IPR036291">
    <property type="entry name" value="NAD(P)-bd_dom_sf"/>
</dbReference>
<dbReference type="EMBL" id="LFMY01000004">
    <property type="protein sequence ID" value="OKL61634.1"/>
    <property type="molecule type" value="Genomic_DNA"/>
</dbReference>
<dbReference type="PANTHER" id="PTHR42748">
    <property type="entry name" value="NITROGEN METABOLITE REPRESSION PROTEIN NMRA FAMILY MEMBER"/>
    <property type="match status" value="1"/>
</dbReference>
<name>A0A225ATE8_TALAT</name>
<evidence type="ECO:0000259" key="3">
    <source>
        <dbReference type="Pfam" id="PF05368"/>
    </source>
</evidence>
<accession>A0A225ATE8</accession>
<feature type="domain" description="NmrA-like" evidence="3">
    <location>
        <begin position="6"/>
        <end position="310"/>
    </location>
</feature>
<dbReference type="SUPFAM" id="SSF51735">
    <property type="entry name" value="NAD(P)-binding Rossmann-fold domains"/>
    <property type="match status" value="1"/>
</dbReference>
<dbReference type="Pfam" id="PF05368">
    <property type="entry name" value="NmrA"/>
    <property type="match status" value="1"/>
</dbReference>
<organism evidence="4 5">
    <name type="scientific">Talaromyces atroroseus</name>
    <dbReference type="NCBI Taxonomy" id="1441469"/>
    <lineage>
        <taxon>Eukaryota</taxon>
        <taxon>Fungi</taxon>
        <taxon>Dikarya</taxon>
        <taxon>Ascomycota</taxon>
        <taxon>Pezizomycotina</taxon>
        <taxon>Eurotiomycetes</taxon>
        <taxon>Eurotiomycetidae</taxon>
        <taxon>Eurotiales</taxon>
        <taxon>Trichocomaceae</taxon>
        <taxon>Talaromyces</taxon>
        <taxon>Talaromyces sect. Trachyspermi</taxon>
    </lineage>
</organism>
<dbReference type="STRING" id="1441469.A0A225ATE8"/>
<protein>
    <recommendedName>
        <fullName evidence="3">NmrA-like domain-containing protein</fullName>
    </recommendedName>
</protein>
<dbReference type="InterPro" id="IPR008030">
    <property type="entry name" value="NmrA-like"/>
</dbReference>
<dbReference type="AlphaFoldDB" id="A0A225ATE8"/>
<dbReference type="RefSeq" id="XP_020121755.1">
    <property type="nucleotide sequence ID" value="XM_020265738.1"/>
</dbReference>
<dbReference type="PANTHER" id="PTHR42748:SF26">
    <property type="entry name" value="NMRA-LIKE DOMAIN-CONTAINING PROTEIN"/>
    <property type="match status" value="1"/>
</dbReference>
<proteinExistence type="inferred from homology"/>
<dbReference type="GO" id="GO:0005634">
    <property type="term" value="C:nucleus"/>
    <property type="evidence" value="ECO:0007669"/>
    <property type="project" value="TreeGrafter"/>
</dbReference>
<evidence type="ECO:0000313" key="5">
    <source>
        <dbReference type="Proteomes" id="UP000214365"/>
    </source>
</evidence>
<dbReference type="Proteomes" id="UP000214365">
    <property type="component" value="Unassembled WGS sequence"/>
</dbReference>
<dbReference type="GeneID" id="31003193"/>
<gene>
    <name evidence="4" type="ORF">UA08_03438</name>
</gene>
<comment type="similarity">
    <text evidence="1">Belongs to the NmrA-type oxidoreductase family.</text>
</comment>
<keyword evidence="5" id="KW-1185">Reference proteome</keyword>
<reference evidence="4 5" key="1">
    <citation type="submission" date="2015-06" db="EMBL/GenBank/DDBJ databases">
        <title>Talaromyces atroroseus IBT 11181 draft genome.</title>
        <authorList>
            <person name="Rasmussen K.B."/>
            <person name="Rasmussen S."/>
            <person name="Petersen B."/>
            <person name="Sicheritz-Ponten T."/>
            <person name="Mortensen U.H."/>
            <person name="Thrane U."/>
        </authorList>
    </citation>
    <scope>NUCLEOTIDE SEQUENCE [LARGE SCALE GENOMIC DNA]</scope>
    <source>
        <strain evidence="4 5">IBT 11181</strain>
    </source>
</reference>
<dbReference type="InterPro" id="IPR051164">
    <property type="entry name" value="NmrA-like_oxidored"/>
</dbReference>
<evidence type="ECO:0000256" key="1">
    <source>
        <dbReference type="ARBA" id="ARBA00006328"/>
    </source>
</evidence>
<dbReference type="Gene3D" id="3.90.25.10">
    <property type="entry name" value="UDP-galactose 4-epimerase, domain 1"/>
    <property type="match status" value="1"/>
</dbReference>